<dbReference type="Proteomes" id="UP000756132">
    <property type="component" value="Chromosome 5"/>
</dbReference>
<accession>A0A9Q8LKA7</accession>
<feature type="compositionally biased region" description="Low complexity" evidence="1">
    <location>
        <begin position="189"/>
        <end position="208"/>
    </location>
</feature>
<feature type="compositionally biased region" description="Polar residues" evidence="1">
    <location>
        <begin position="310"/>
        <end position="319"/>
    </location>
</feature>
<proteinExistence type="predicted"/>
<feature type="compositionally biased region" description="Polar residues" evidence="1">
    <location>
        <begin position="209"/>
        <end position="225"/>
    </location>
</feature>
<evidence type="ECO:0000313" key="3">
    <source>
        <dbReference type="Proteomes" id="UP000756132"/>
    </source>
</evidence>
<feature type="compositionally biased region" description="Polar residues" evidence="1">
    <location>
        <begin position="127"/>
        <end position="141"/>
    </location>
</feature>
<evidence type="ECO:0000256" key="1">
    <source>
        <dbReference type="SAM" id="MobiDB-lite"/>
    </source>
</evidence>
<feature type="compositionally biased region" description="Acidic residues" evidence="1">
    <location>
        <begin position="32"/>
        <end position="42"/>
    </location>
</feature>
<sequence>MAMDLDWNDPMAMFGGGFPAEAQQQQQSHDEVADDDNDDDFYGEQTQQDTSMGGMQQQQQQQQPTAQGGAQPGASDFADQSRTAVPAQHVPTPAPPPAAATLSPKQKADNERQLQLLKAKLLAKRQNTPSRPASTTAQVGTPTPALPPPQLHTAPPAAATNVTETKEEEEGKISDGVNGIDALLDQGKAMAEARSAAELASASAPAHSTPNGFASQHRSSVQQDKQPVPQPRPTPQVAQTPQRSTNLSDEYYADLPAWLEMTGYHDVAFRNSKLSVNKQRRELERQAAEIAEQIERIKQKEQETIMELRASSTPITTNMAAPPLPKTMPTPQANGTKRGRSPDLFGSEKARRQENGGFRIRGANESSTDARPSERRFSRSPPGLDRRISYPDGRRRSTEGKSRDPSLERRQSYYRRDDEAAPPTPRYNDHWAPQSPRDGPRPSPRYPAGPGRQNSYTRAPQYSGSASLNNRKGGQANGRPKPK</sequence>
<dbReference type="KEGG" id="ffu:CLAFUR5_05465"/>
<protein>
    <submittedName>
        <fullName evidence="2">Uncharacterized protein</fullName>
    </submittedName>
</protein>
<dbReference type="OMA" id="LEMTGYH"/>
<feature type="compositionally biased region" description="Basic and acidic residues" evidence="1">
    <location>
        <begin position="384"/>
        <end position="419"/>
    </location>
</feature>
<evidence type="ECO:0000313" key="2">
    <source>
        <dbReference type="EMBL" id="UJO18293.1"/>
    </source>
</evidence>
<dbReference type="OrthoDB" id="6103986at2759"/>
<dbReference type="RefSeq" id="XP_047762659.1">
    <property type="nucleotide sequence ID" value="XM_047904613.1"/>
</dbReference>
<reference evidence="2" key="2">
    <citation type="journal article" date="2022" name="Microb. Genom.">
        <title>A chromosome-scale genome assembly of the tomato pathogen Cladosporium fulvum reveals a compartmentalized genome architecture and the presence of a dispensable chromosome.</title>
        <authorList>
            <person name="Zaccaron A.Z."/>
            <person name="Chen L.H."/>
            <person name="Samaras A."/>
            <person name="Stergiopoulos I."/>
        </authorList>
    </citation>
    <scope>NUCLEOTIDE SEQUENCE</scope>
    <source>
        <strain evidence="2">Race5_Kim</strain>
    </source>
</reference>
<dbReference type="AlphaFoldDB" id="A0A9Q8LKA7"/>
<reference evidence="2" key="1">
    <citation type="submission" date="2021-12" db="EMBL/GenBank/DDBJ databases">
        <authorList>
            <person name="Zaccaron A."/>
            <person name="Stergiopoulos I."/>
        </authorList>
    </citation>
    <scope>NUCLEOTIDE SEQUENCE</scope>
    <source>
        <strain evidence="2">Race5_Kim</strain>
    </source>
</reference>
<dbReference type="EMBL" id="CP090167">
    <property type="protein sequence ID" value="UJO18293.1"/>
    <property type="molecule type" value="Genomic_DNA"/>
</dbReference>
<gene>
    <name evidence="2" type="ORF">CLAFUR5_05465</name>
</gene>
<feature type="compositionally biased region" description="Low complexity" evidence="1">
    <location>
        <begin position="45"/>
        <end position="75"/>
    </location>
</feature>
<feature type="region of interest" description="Disordered" evidence="1">
    <location>
        <begin position="1"/>
        <end position="248"/>
    </location>
</feature>
<name>A0A9Q8LKA7_PASFU</name>
<feature type="compositionally biased region" description="Low complexity" evidence="1">
    <location>
        <begin position="113"/>
        <end position="126"/>
    </location>
</feature>
<keyword evidence="3" id="KW-1185">Reference proteome</keyword>
<feature type="compositionally biased region" description="Polar residues" evidence="1">
    <location>
        <begin position="452"/>
        <end position="472"/>
    </location>
</feature>
<organism evidence="2 3">
    <name type="scientific">Passalora fulva</name>
    <name type="common">Tomato leaf mold</name>
    <name type="synonym">Cladosporium fulvum</name>
    <dbReference type="NCBI Taxonomy" id="5499"/>
    <lineage>
        <taxon>Eukaryota</taxon>
        <taxon>Fungi</taxon>
        <taxon>Dikarya</taxon>
        <taxon>Ascomycota</taxon>
        <taxon>Pezizomycotina</taxon>
        <taxon>Dothideomycetes</taxon>
        <taxon>Dothideomycetidae</taxon>
        <taxon>Mycosphaerellales</taxon>
        <taxon>Mycosphaerellaceae</taxon>
        <taxon>Fulvia</taxon>
    </lineage>
</organism>
<feature type="region of interest" description="Disordered" evidence="1">
    <location>
        <begin position="310"/>
        <end position="483"/>
    </location>
</feature>
<dbReference type="GeneID" id="71985343"/>